<dbReference type="EC" id="4.6.1.2" evidence="3"/>
<evidence type="ECO:0000256" key="10">
    <source>
        <dbReference type="ARBA" id="ARBA00023293"/>
    </source>
</evidence>
<keyword evidence="4 12" id="KW-0812">Transmembrane</keyword>
<dbReference type="InterPro" id="IPR011009">
    <property type="entry name" value="Kinase-like_dom_sf"/>
</dbReference>
<evidence type="ECO:0000256" key="3">
    <source>
        <dbReference type="ARBA" id="ARBA00012202"/>
    </source>
</evidence>
<dbReference type="GO" id="GO:0004383">
    <property type="term" value="F:guanylate cyclase activity"/>
    <property type="evidence" value="ECO:0007669"/>
    <property type="project" value="UniProtKB-EC"/>
</dbReference>
<evidence type="ECO:0000256" key="5">
    <source>
        <dbReference type="ARBA" id="ARBA00022741"/>
    </source>
</evidence>
<sequence>MLCVVFTRLCLVLIIISLENVTASIRVGFLSDGSEDNTVLSDCLRNTSISLITVSACHNYNGLENVARLQYVHRVKALIGSPCADESATVSRLAYRWGIPFLSTSVDAWQDKEATTYAMAPNYQRGLAEALGLLLDGTKVKKTVLYSDDYSSTAMEAAKYIGEQINIINYQKIQSDKLELPNQVVVVIVNAETRVQLLNYLMSRRKSHLGTQFIIYSDGSTDAKTFYAKLTDLMSNASDVEQQLIMANFVLLQSSHASKNEELLWNQNTTVTKAVEGSMLLCDAISLLEQTGGSIEHLNHFQGREIEGLSGPIFLRSDGTRQPYFEVFTWEYDHMLHAASLRPSEIPCNESVSQPCISYVLNNVSNSSVLASLSSSRDECEGFACFTNILALLTVVFIFVAIGLPLLTTLRFQRKEKEMNRMSWRIAYENVMQRKRQEETNFPGYRKISSTSSAAISMAKLQCLGNSSVSYWNDQKVFVKSYKQKRALSFTRAEMKQLDELRALSHTNVNTFIGMSFNQNNEMTVLWKHCSRSSLEHAIFFNKQRFGRTFQGSFLKHIISGLQYIHNSPIQYHGALFLSNCVVDSYWVVKLTNFGLQNIIWDKMDFKEIAGSRAVDVDELPAKYYQLPPEVLRIIAQNGLLCSGSQIADIYQLGMIIYQILYHRRPFSEKFDRTPRELVEAICESSKNNPCYPEIPDENDYTTRLVSVMQQCWSSNEELRPEMYEISDAVAREFEKEGKGNIIDQMVRIIDDYQENLEQKIDERTKNLESLLDRTQKILFQILPRNIAEDLREGKQVSPVMHPCVSIMFGDICKFTELCESCIPVHVIDILQDLYSSFDQIVSKHNVFKVENVGDNYLLVSGLDGCNNHLEEICNMSLELVKFIDNHTTKHRPDIKLRMKVGINSGAVASGLLGSSAPRFCLFGDTLNMTCQMAATSEPGQIQTMEGTARIIQTRYDNKFNVKERGLVDVKGKGPITTYWVTGFE</sequence>
<keyword evidence="11" id="KW-0175">Coiled coil</keyword>
<reference evidence="16" key="1">
    <citation type="submission" date="2023-07" db="EMBL/GenBank/DDBJ databases">
        <authorList>
            <consortium name="CYATHOMIX"/>
        </authorList>
    </citation>
    <scope>NUCLEOTIDE SEQUENCE</scope>
    <source>
        <strain evidence="16">N/A</strain>
    </source>
</reference>
<dbReference type="Gene3D" id="3.30.70.1230">
    <property type="entry name" value="Nucleotide cyclase"/>
    <property type="match status" value="1"/>
</dbReference>
<evidence type="ECO:0000256" key="4">
    <source>
        <dbReference type="ARBA" id="ARBA00022692"/>
    </source>
</evidence>
<dbReference type="AlphaFoldDB" id="A0AA36H4W6"/>
<dbReference type="GO" id="GO:0007168">
    <property type="term" value="P:receptor guanylyl cyclase signaling pathway"/>
    <property type="evidence" value="ECO:0007669"/>
    <property type="project" value="TreeGrafter"/>
</dbReference>
<keyword evidence="9" id="KW-0456">Lyase</keyword>
<evidence type="ECO:0000313" key="16">
    <source>
        <dbReference type="EMBL" id="CAJ0604150.1"/>
    </source>
</evidence>
<dbReference type="InterPro" id="IPR001828">
    <property type="entry name" value="ANF_lig-bd_rcpt"/>
</dbReference>
<dbReference type="SUPFAM" id="SSF55073">
    <property type="entry name" value="Nucleotide cyclase"/>
    <property type="match status" value="1"/>
</dbReference>
<dbReference type="GO" id="GO:0004016">
    <property type="term" value="F:adenylate cyclase activity"/>
    <property type="evidence" value="ECO:0007669"/>
    <property type="project" value="TreeGrafter"/>
</dbReference>
<dbReference type="InterPro" id="IPR028082">
    <property type="entry name" value="Peripla_BP_I"/>
</dbReference>
<evidence type="ECO:0000256" key="7">
    <source>
        <dbReference type="ARBA" id="ARBA00023136"/>
    </source>
</evidence>
<comment type="caution">
    <text evidence="16">The sequence shown here is derived from an EMBL/GenBank/DDBJ whole genome shotgun (WGS) entry which is preliminary data.</text>
</comment>
<evidence type="ECO:0000256" key="11">
    <source>
        <dbReference type="SAM" id="Coils"/>
    </source>
</evidence>
<dbReference type="SMART" id="SM00044">
    <property type="entry name" value="CYCc"/>
    <property type="match status" value="1"/>
</dbReference>
<comment type="subcellular location">
    <subcellularLocation>
        <location evidence="2">Membrane</location>
        <topology evidence="2">Single-pass membrane protein</topology>
    </subcellularLocation>
</comment>
<dbReference type="GO" id="GO:0004672">
    <property type="term" value="F:protein kinase activity"/>
    <property type="evidence" value="ECO:0007669"/>
    <property type="project" value="InterPro"/>
</dbReference>
<evidence type="ECO:0000256" key="6">
    <source>
        <dbReference type="ARBA" id="ARBA00022989"/>
    </source>
</evidence>
<feature type="domain" description="Protein kinase" evidence="14">
    <location>
        <begin position="442"/>
        <end position="735"/>
    </location>
</feature>
<comment type="catalytic activity">
    <reaction evidence="1">
        <text>GTP = 3',5'-cyclic GMP + diphosphate</text>
        <dbReference type="Rhea" id="RHEA:13665"/>
        <dbReference type="ChEBI" id="CHEBI:33019"/>
        <dbReference type="ChEBI" id="CHEBI:37565"/>
        <dbReference type="ChEBI" id="CHEBI:57746"/>
        <dbReference type="EC" id="4.6.1.2"/>
    </reaction>
</comment>
<protein>
    <recommendedName>
        <fullName evidence="3">guanylate cyclase</fullName>
        <ecNumber evidence="3">4.6.1.2</ecNumber>
    </recommendedName>
</protein>
<dbReference type="Gene3D" id="1.10.510.10">
    <property type="entry name" value="Transferase(Phosphotransferase) domain 1"/>
    <property type="match status" value="1"/>
</dbReference>
<keyword evidence="6 12" id="KW-1133">Transmembrane helix</keyword>
<dbReference type="InterPro" id="IPR000719">
    <property type="entry name" value="Prot_kinase_dom"/>
</dbReference>
<evidence type="ECO:0000256" key="8">
    <source>
        <dbReference type="ARBA" id="ARBA00023180"/>
    </source>
</evidence>
<dbReference type="Proteomes" id="UP001176961">
    <property type="component" value="Unassembled WGS sequence"/>
</dbReference>
<dbReference type="InterPro" id="IPR001054">
    <property type="entry name" value="A/G_cyclase"/>
</dbReference>
<dbReference type="PROSITE" id="PS50125">
    <property type="entry name" value="GUANYLATE_CYCLASE_2"/>
    <property type="match status" value="1"/>
</dbReference>
<dbReference type="PANTHER" id="PTHR11920">
    <property type="entry name" value="GUANYLYL CYCLASE"/>
    <property type="match status" value="1"/>
</dbReference>
<dbReference type="Pfam" id="PF07714">
    <property type="entry name" value="PK_Tyr_Ser-Thr"/>
    <property type="match status" value="1"/>
</dbReference>
<dbReference type="InterPro" id="IPR029787">
    <property type="entry name" value="Nucleotide_cyclase"/>
</dbReference>
<dbReference type="Pfam" id="PF01094">
    <property type="entry name" value="ANF_receptor"/>
    <property type="match status" value="1"/>
</dbReference>
<dbReference type="GO" id="GO:0035556">
    <property type="term" value="P:intracellular signal transduction"/>
    <property type="evidence" value="ECO:0007669"/>
    <property type="project" value="InterPro"/>
</dbReference>
<evidence type="ECO:0000259" key="15">
    <source>
        <dbReference type="PROSITE" id="PS50125"/>
    </source>
</evidence>
<proteinExistence type="predicted"/>
<feature type="coiled-coil region" evidence="11">
    <location>
        <begin position="743"/>
        <end position="774"/>
    </location>
</feature>
<dbReference type="CDD" id="cd07302">
    <property type="entry name" value="CHD"/>
    <property type="match status" value="1"/>
</dbReference>
<gene>
    <name evidence="16" type="ORF">CYNAS_LOCUS16133</name>
</gene>
<keyword evidence="7 12" id="KW-0472">Membrane</keyword>
<evidence type="ECO:0000256" key="2">
    <source>
        <dbReference type="ARBA" id="ARBA00004167"/>
    </source>
</evidence>
<evidence type="ECO:0000256" key="12">
    <source>
        <dbReference type="SAM" id="Phobius"/>
    </source>
</evidence>
<dbReference type="PROSITE" id="PS50011">
    <property type="entry name" value="PROTEIN_KINASE_DOM"/>
    <property type="match status" value="1"/>
</dbReference>
<feature type="domain" description="Guanylate cyclase" evidence="15">
    <location>
        <begin position="806"/>
        <end position="934"/>
    </location>
</feature>
<organism evidence="16 17">
    <name type="scientific">Cylicocyclus nassatus</name>
    <name type="common">Nematode worm</name>
    <dbReference type="NCBI Taxonomy" id="53992"/>
    <lineage>
        <taxon>Eukaryota</taxon>
        <taxon>Metazoa</taxon>
        <taxon>Ecdysozoa</taxon>
        <taxon>Nematoda</taxon>
        <taxon>Chromadorea</taxon>
        <taxon>Rhabditida</taxon>
        <taxon>Rhabditina</taxon>
        <taxon>Rhabditomorpha</taxon>
        <taxon>Strongyloidea</taxon>
        <taxon>Strongylidae</taxon>
        <taxon>Cylicocyclus</taxon>
    </lineage>
</organism>
<evidence type="ECO:0000256" key="1">
    <source>
        <dbReference type="ARBA" id="ARBA00001436"/>
    </source>
</evidence>
<dbReference type="InterPro" id="IPR050401">
    <property type="entry name" value="Cyclic_nucleotide_synthase"/>
</dbReference>
<dbReference type="Gene3D" id="3.40.50.2300">
    <property type="match status" value="1"/>
</dbReference>
<keyword evidence="5" id="KW-0547">Nucleotide-binding</keyword>
<evidence type="ECO:0000256" key="13">
    <source>
        <dbReference type="SAM" id="SignalP"/>
    </source>
</evidence>
<keyword evidence="8" id="KW-0325">Glycoprotein</keyword>
<dbReference type="Pfam" id="PF00211">
    <property type="entry name" value="Guanylate_cyc"/>
    <property type="match status" value="1"/>
</dbReference>
<evidence type="ECO:0000313" key="17">
    <source>
        <dbReference type="Proteomes" id="UP001176961"/>
    </source>
</evidence>
<feature type="transmembrane region" description="Helical" evidence="12">
    <location>
        <begin position="389"/>
        <end position="412"/>
    </location>
</feature>
<feature type="chain" id="PRO_5041468658" description="guanylate cyclase" evidence="13">
    <location>
        <begin position="24"/>
        <end position="985"/>
    </location>
</feature>
<accession>A0AA36H4W6</accession>
<keyword evidence="10" id="KW-0141">cGMP biosynthesis</keyword>
<evidence type="ECO:0000256" key="9">
    <source>
        <dbReference type="ARBA" id="ARBA00023239"/>
    </source>
</evidence>
<name>A0AA36H4W6_CYLNA</name>
<dbReference type="SMART" id="SM00220">
    <property type="entry name" value="S_TKc"/>
    <property type="match status" value="1"/>
</dbReference>
<dbReference type="GO" id="GO:0005524">
    <property type="term" value="F:ATP binding"/>
    <property type="evidence" value="ECO:0007669"/>
    <property type="project" value="InterPro"/>
</dbReference>
<dbReference type="EMBL" id="CATQJL010000305">
    <property type="protein sequence ID" value="CAJ0604150.1"/>
    <property type="molecule type" value="Genomic_DNA"/>
</dbReference>
<feature type="signal peptide" evidence="13">
    <location>
        <begin position="1"/>
        <end position="23"/>
    </location>
</feature>
<dbReference type="PANTHER" id="PTHR11920:SF255">
    <property type="entry name" value="RECEPTOR-TYPE GUANYLATE CYCLASE GCY-25"/>
    <property type="match status" value="1"/>
</dbReference>
<evidence type="ECO:0000259" key="14">
    <source>
        <dbReference type="PROSITE" id="PS50011"/>
    </source>
</evidence>
<keyword evidence="13" id="KW-0732">Signal</keyword>
<dbReference type="InterPro" id="IPR001245">
    <property type="entry name" value="Ser-Thr/Tyr_kinase_cat_dom"/>
</dbReference>
<dbReference type="GO" id="GO:0001653">
    <property type="term" value="F:peptide receptor activity"/>
    <property type="evidence" value="ECO:0007669"/>
    <property type="project" value="TreeGrafter"/>
</dbReference>
<dbReference type="GO" id="GO:0005886">
    <property type="term" value="C:plasma membrane"/>
    <property type="evidence" value="ECO:0007669"/>
    <property type="project" value="TreeGrafter"/>
</dbReference>
<dbReference type="SUPFAM" id="SSF53822">
    <property type="entry name" value="Periplasmic binding protein-like I"/>
    <property type="match status" value="1"/>
</dbReference>
<keyword evidence="17" id="KW-1185">Reference proteome</keyword>
<dbReference type="SUPFAM" id="SSF56112">
    <property type="entry name" value="Protein kinase-like (PK-like)"/>
    <property type="match status" value="1"/>
</dbReference>